<proteinExistence type="predicted"/>
<dbReference type="EMBL" id="CP060632">
    <property type="protein sequence ID" value="QNM00004.1"/>
    <property type="molecule type" value="Genomic_DNA"/>
</dbReference>
<protein>
    <submittedName>
        <fullName evidence="1">Uncharacterized protein</fullName>
    </submittedName>
</protein>
<name>A0A7G9FN72_9FIRM</name>
<evidence type="ECO:0000313" key="1">
    <source>
        <dbReference type="EMBL" id="QNM00004.1"/>
    </source>
</evidence>
<reference evidence="1 2" key="1">
    <citation type="submission" date="2020-08" db="EMBL/GenBank/DDBJ databases">
        <authorList>
            <person name="Liu C."/>
            <person name="Sun Q."/>
        </authorList>
    </citation>
    <scope>NUCLEOTIDE SEQUENCE [LARGE SCALE GENOMIC DNA]</scope>
    <source>
        <strain evidence="1 2">NSJ-4</strain>
    </source>
</reference>
<keyword evidence="2" id="KW-1185">Reference proteome</keyword>
<dbReference type="AlphaFoldDB" id="A0A7G9FN72"/>
<dbReference type="KEGG" id="wcp:H9Q76_01435"/>
<sequence length="117" mass="14372">MKEIDEMYVHKFRTPELMVVDEQELEEDRAYLRAMYPMRAKLILVMVEDACDRLEYEGSPMFAVYPDKVAMFSIAKKIYEKICYKDADETLLHMIEIMVCHEFYIRRCRYRKRRKYF</sequence>
<dbReference type="Proteomes" id="UP000515819">
    <property type="component" value="Chromosome"/>
</dbReference>
<evidence type="ECO:0000313" key="2">
    <source>
        <dbReference type="Proteomes" id="UP000515819"/>
    </source>
</evidence>
<dbReference type="RefSeq" id="WP_021984743.1">
    <property type="nucleotide sequence ID" value="NZ_CP060632.1"/>
</dbReference>
<organism evidence="1 2">
    <name type="scientific">Wujia chipingensis</name>
    <dbReference type="NCBI Taxonomy" id="2763670"/>
    <lineage>
        <taxon>Bacteria</taxon>
        <taxon>Bacillati</taxon>
        <taxon>Bacillota</taxon>
        <taxon>Clostridia</taxon>
        <taxon>Lachnospirales</taxon>
        <taxon>Lachnospiraceae</taxon>
        <taxon>Wujia</taxon>
    </lineage>
</organism>
<accession>A0A7G9FN72</accession>
<gene>
    <name evidence="1" type="ORF">H9Q76_01435</name>
</gene>